<feature type="domain" description="Yip1" evidence="9">
    <location>
        <begin position="511"/>
        <end position="680"/>
    </location>
</feature>
<name>A0A5C4TC00_9BACL</name>
<keyword evidence="3" id="KW-0677">Repeat</keyword>
<evidence type="ECO:0000256" key="3">
    <source>
        <dbReference type="ARBA" id="ARBA00022737"/>
    </source>
</evidence>
<dbReference type="CDD" id="cd05819">
    <property type="entry name" value="NHL"/>
    <property type="match status" value="1"/>
</dbReference>
<keyword evidence="8" id="KW-0732">Signal</keyword>
<feature type="repeat" description="NHL" evidence="6">
    <location>
        <begin position="104"/>
        <end position="146"/>
    </location>
</feature>
<dbReference type="InterPro" id="IPR011042">
    <property type="entry name" value="6-blade_b-propeller_TolB-like"/>
</dbReference>
<evidence type="ECO:0000256" key="7">
    <source>
        <dbReference type="SAM" id="Phobius"/>
    </source>
</evidence>
<comment type="caution">
    <text evidence="10">The sequence shown here is derived from an EMBL/GenBank/DDBJ whole genome shotgun (WGS) entry which is preliminary data.</text>
</comment>
<evidence type="ECO:0000256" key="4">
    <source>
        <dbReference type="ARBA" id="ARBA00022989"/>
    </source>
</evidence>
<feature type="transmembrane region" description="Helical" evidence="7">
    <location>
        <begin position="530"/>
        <end position="547"/>
    </location>
</feature>
<comment type="subcellular location">
    <subcellularLocation>
        <location evidence="1">Membrane</location>
        <topology evidence="1">Multi-pass membrane protein</topology>
    </subcellularLocation>
</comment>
<dbReference type="Gene3D" id="2.120.10.30">
    <property type="entry name" value="TolB, C-terminal domain"/>
    <property type="match status" value="2"/>
</dbReference>
<evidence type="ECO:0000256" key="8">
    <source>
        <dbReference type="SAM" id="SignalP"/>
    </source>
</evidence>
<dbReference type="Proteomes" id="UP000307943">
    <property type="component" value="Unassembled WGS sequence"/>
</dbReference>
<evidence type="ECO:0000256" key="2">
    <source>
        <dbReference type="ARBA" id="ARBA00022692"/>
    </source>
</evidence>
<dbReference type="InterPro" id="IPR001258">
    <property type="entry name" value="NHL_repeat"/>
</dbReference>
<feature type="transmembrane region" description="Helical" evidence="7">
    <location>
        <begin position="632"/>
        <end position="652"/>
    </location>
</feature>
<gene>
    <name evidence="10" type="ORF">FE784_10570</name>
</gene>
<organism evidence="10 11">
    <name type="scientific">Paenibacillus hemerocallicola</name>
    <dbReference type="NCBI Taxonomy" id="1172614"/>
    <lineage>
        <taxon>Bacteria</taxon>
        <taxon>Bacillati</taxon>
        <taxon>Bacillota</taxon>
        <taxon>Bacilli</taxon>
        <taxon>Bacillales</taxon>
        <taxon>Paenibacillaceae</taxon>
        <taxon>Paenibacillus</taxon>
    </lineage>
</organism>
<sequence>MNALRFVPLLAVAVLAAFVKPVPAAADTVPFASYSVDEQGAVINLNPAYLPVRLLGNDLPLKADGRPDTFKNPEDVFVDGQDRIYIADRGNDRIVQLDENGAFSRYIGHLPGKGKLKAPEGVFVDRTGSIYVADTGNSRIVRYSPEGEPLRDYTAPDSAYLPKDYRFVPSKLVVDSRDNLYVVSKGSYQGMLQLGQNNEFLSFYGKNRVKLSPVDRLQRLFYTKEQRERLSDVLPGSITNVTINAQGFLYTTTMSIDTEQIKKLNYAGQNILPEKEFFVPRPSKSGPAVTSYMFRDVAVGAQGMITAIDAKTNTILQYDAQGKLLYTFEGEDDRVLRIGKLKSPSGLALTSEGDLLVTDNTTNLVHLLRPTPFSKLVLEATSLYAEGKYEQSEEPWNRVLQLNESYSRAHLGLAKLSFKRGDWDVSMAEYKQALDGQGYSDAFWQVRMLWLQKRFTLIAVSLVSLAAAWWLVRRALARRLPVAAASEGARLPGLSRFGVASVGREAVRFGSVLKRPLAVFEELRDGKTGSWTFGFLVLAGILLSRLGEAWFTGFVFHPVPAHLADPLRIGAVLLVPLLSWVLCNYLVSTLYRGEGTFKDVFVGTMYALAPYALFTLPLALFSNGLTASEGVIYHFVQKAVLVWTALLLIFKVQLIHNYDVKETAVNVLLTLATIVVLWFAIFVHVTLSFDLRDFVAKLWEELIYRG</sequence>
<evidence type="ECO:0000259" key="9">
    <source>
        <dbReference type="Pfam" id="PF04893"/>
    </source>
</evidence>
<evidence type="ECO:0000256" key="5">
    <source>
        <dbReference type="ARBA" id="ARBA00023136"/>
    </source>
</evidence>
<dbReference type="PANTHER" id="PTHR24104">
    <property type="entry name" value="E3 UBIQUITIN-PROTEIN LIGASE NHLRC1-RELATED"/>
    <property type="match status" value="1"/>
</dbReference>
<keyword evidence="4 7" id="KW-1133">Transmembrane helix</keyword>
<evidence type="ECO:0000256" key="6">
    <source>
        <dbReference type="PROSITE-ProRule" id="PRU00504"/>
    </source>
</evidence>
<dbReference type="InterPro" id="IPR006977">
    <property type="entry name" value="Yip1_dom"/>
</dbReference>
<dbReference type="PROSITE" id="PS51125">
    <property type="entry name" value="NHL"/>
    <property type="match status" value="1"/>
</dbReference>
<dbReference type="Pfam" id="PF01436">
    <property type="entry name" value="NHL"/>
    <property type="match status" value="1"/>
</dbReference>
<dbReference type="EMBL" id="VDCQ01000011">
    <property type="protein sequence ID" value="TNJ66412.1"/>
    <property type="molecule type" value="Genomic_DNA"/>
</dbReference>
<dbReference type="OrthoDB" id="9799230at2"/>
<feature type="signal peptide" evidence="8">
    <location>
        <begin position="1"/>
        <end position="24"/>
    </location>
</feature>
<evidence type="ECO:0000313" key="11">
    <source>
        <dbReference type="Proteomes" id="UP000307943"/>
    </source>
</evidence>
<reference evidence="10 11" key="1">
    <citation type="submission" date="2019-05" db="EMBL/GenBank/DDBJ databases">
        <title>We sequenced the genome of Paenibacillus hemerocallicola KCTC 33185 for further insight into its adaptation and study the phylogeny of Paenibacillus.</title>
        <authorList>
            <person name="Narsing Rao M.P."/>
        </authorList>
    </citation>
    <scope>NUCLEOTIDE SEQUENCE [LARGE SCALE GENOMIC DNA]</scope>
    <source>
        <strain evidence="10 11">KCTC 33185</strain>
    </source>
</reference>
<feature type="transmembrane region" description="Helical" evidence="7">
    <location>
        <begin position="664"/>
        <end position="687"/>
    </location>
</feature>
<dbReference type="InterPro" id="IPR011990">
    <property type="entry name" value="TPR-like_helical_dom_sf"/>
</dbReference>
<dbReference type="Pfam" id="PF04893">
    <property type="entry name" value="Yip1"/>
    <property type="match status" value="1"/>
</dbReference>
<accession>A0A5C4TC00</accession>
<dbReference type="SUPFAM" id="SSF101898">
    <property type="entry name" value="NHL repeat"/>
    <property type="match status" value="1"/>
</dbReference>
<keyword evidence="2 7" id="KW-0812">Transmembrane</keyword>
<protein>
    <recommendedName>
        <fullName evidence="9">Yip1 domain-containing protein</fullName>
    </recommendedName>
</protein>
<keyword evidence="11" id="KW-1185">Reference proteome</keyword>
<dbReference type="InterPro" id="IPR050952">
    <property type="entry name" value="TRIM-NHL_E3_ligases"/>
</dbReference>
<feature type="chain" id="PRO_5039349862" description="Yip1 domain-containing protein" evidence="8">
    <location>
        <begin position="25"/>
        <end position="706"/>
    </location>
</feature>
<proteinExistence type="predicted"/>
<keyword evidence="5 7" id="KW-0472">Membrane</keyword>
<dbReference type="GO" id="GO:0016020">
    <property type="term" value="C:membrane"/>
    <property type="evidence" value="ECO:0007669"/>
    <property type="project" value="UniProtKB-SubCell"/>
</dbReference>
<evidence type="ECO:0000313" key="10">
    <source>
        <dbReference type="EMBL" id="TNJ66412.1"/>
    </source>
</evidence>
<dbReference type="Gene3D" id="1.25.40.10">
    <property type="entry name" value="Tetratricopeptide repeat domain"/>
    <property type="match status" value="1"/>
</dbReference>
<evidence type="ECO:0000256" key="1">
    <source>
        <dbReference type="ARBA" id="ARBA00004141"/>
    </source>
</evidence>
<feature type="transmembrane region" description="Helical" evidence="7">
    <location>
        <begin position="567"/>
        <end position="588"/>
    </location>
</feature>
<dbReference type="AlphaFoldDB" id="A0A5C4TC00"/>
<dbReference type="RefSeq" id="WP_139602168.1">
    <property type="nucleotide sequence ID" value="NZ_VDCQ01000011.1"/>
</dbReference>
<dbReference type="SUPFAM" id="SSF48452">
    <property type="entry name" value="TPR-like"/>
    <property type="match status" value="1"/>
</dbReference>
<feature type="transmembrane region" description="Helical" evidence="7">
    <location>
        <begin position="455"/>
        <end position="472"/>
    </location>
</feature>
<feature type="transmembrane region" description="Helical" evidence="7">
    <location>
        <begin position="600"/>
        <end position="620"/>
    </location>
</feature>